<feature type="chain" id="PRO_5002488010" description="Acetyl xylan esterase domain-containing protein" evidence="2">
    <location>
        <begin position="25"/>
        <end position="426"/>
    </location>
</feature>
<accession>A0A0F5IJL9</accession>
<dbReference type="RefSeq" id="WP_007654269.1">
    <property type="nucleotide sequence ID" value="NZ_KQ033915.1"/>
</dbReference>
<gene>
    <name evidence="4" type="ORF">HMPREF1535_04986</name>
</gene>
<feature type="active site" description="Nucleophile" evidence="1">
    <location>
        <position position="297"/>
    </location>
</feature>
<dbReference type="Proteomes" id="UP000033047">
    <property type="component" value="Unassembled WGS sequence"/>
</dbReference>
<evidence type="ECO:0000313" key="4">
    <source>
        <dbReference type="EMBL" id="KKB45332.1"/>
    </source>
</evidence>
<proteinExistence type="predicted"/>
<feature type="domain" description="Acetyl xylan esterase" evidence="3">
    <location>
        <begin position="130"/>
        <end position="423"/>
    </location>
</feature>
<dbReference type="SUPFAM" id="SSF53474">
    <property type="entry name" value="alpha/beta-Hydrolases"/>
    <property type="match status" value="1"/>
</dbReference>
<evidence type="ECO:0000259" key="3">
    <source>
        <dbReference type="Pfam" id="PF05448"/>
    </source>
</evidence>
<dbReference type="EMBL" id="AQHV01000029">
    <property type="protein sequence ID" value="KKB45332.1"/>
    <property type="molecule type" value="Genomic_DNA"/>
</dbReference>
<dbReference type="HOGENOM" id="CLU_050843_0_0_10"/>
<name>A0A0F5IJL9_9BACT</name>
<dbReference type="InterPro" id="IPR039069">
    <property type="entry name" value="CE7"/>
</dbReference>
<dbReference type="PATRIC" id="fig|927665.4.peg.5110"/>
<keyword evidence="2" id="KW-0732">Signal</keyword>
<feature type="signal peptide" evidence="2">
    <location>
        <begin position="1"/>
        <end position="24"/>
    </location>
</feature>
<evidence type="ECO:0000256" key="1">
    <source>
        <dbReference type="PIRSR" id="PIRSR639069-1"/>
    </source>
</evidence>
<dbReference type="GO" id="GO:0052689">
    <property type="term" value="F:carboxylic ester hydrolase activity"/>
    <property type="evidence" value="ECO:0007669"/>
    <property type="project" value="TreeGrafter"/>
</dbReference>
<protein>
    <recommendedName>
        <fullName evidence="3">Acetyl xylan esterase domain-containing protein</fullName>
    </recommendedName>
</protein>
<feature type="active site" description="Charge relay system" evidence="1">
    <location>
        <position position="407"/>
    </location>
</feature>
<feature type="active site" description="Charge relay system" evidence="1">
    <location>
        <position position="378"/>
    </location>
</feature>
<dbReference type="Gene3D" id="3.40.50.1820">
    <property type="entry name" value="alpha/beta hydrolase"/>
    <property type="match status" value="1"/>
</dbReference>
<dbReference type="STRING" id="927665.HMPREF1535_04986"/>
<dbReference type="InterPro" id="IPR008391">
    <property type="entry name" value="AXE1_dom"/>
</dbReference>
<reference evidence="4 5" key="1">
    <citation type="submission" date="2013-04" db="EMBL/GenBank/DDBJ databases">
        <title>The Genome Sequence of Parabacteroides goldsteinii DSM 19448.</title>
        <authorList>
            <consortium name="The Broad Institute Genomics Platform"/>
            <person name="Earl A."/>
            <person name="Ward D."/>
            <person name="Feldgarden M."/>
            <person name="Gevers D."/>
            <person name="Martens E."/>
            <person name="Sakamoto M."/>
            <person name="Benno Y."/>
            <person name="Song Y."/>
            <person name="Liu C."/>
            <person name="Lee J."/>
            <person name="Bolanos M."/>
            <person name="Vaisanen M.L."/>
            <person name="Finegold S.M."/>
            <person name="Walker B."/>
            <person name="Young S."/>
            <person name="Zeng Q."/>
            <person name="Gargeya S."/>
            <person name="Fitzgerald M."/>
            <person name="Haas B."/>
            <person name="Abouelleil A."/>
            <person name="Allen A.W."/>
            <person name="Alvarado L."/>
            <person name="Arachchi H.M."/>
            <person name="Berlin A.M."/>
            <person name="Chapman S.B."/>
            <person name="Gainer-Dewar J."/>
            <person name="Goldberg J."/>
            <person name="Griggs A."/>
            <person name="Gujja S."/>
            <person name="Hansen M."/>
            <person name="Howarth C."/>
            <person name="Imamovic A."/>
            <person name="Ireland A."/>
            <person name="Larimer J."/>
            <person name="McCowan C."/>
            <person name="Murphy C."/>
            <person name="Pearson M."/>
            <person name="Poon T.W."/>
            <person name="Priest M."/>
            <person name="Roberts A."/>
            <person name="Saif S."/>
            <person name="Shea T."/>
            <person name="Sisk P."/>
            <person name="Sykes S."/>
            <person name="Wortman J."/>
            <person name="Nusbaum C."/>
            <person name="Birren B."/>
        </authorList>
    </citation>
    <scope>NUCLEOTIDE SEQUENCE [LARGE SCALE GENOMIC DNA]</scope>
    <source>
        <strain evidence="4 5">DSM 19448</strain>
    </source>
</reference>
<evidence type="ECO:0000256" key="2">
    <source>
        <dbReference type="SAM" id="SignalP"/>
    </source>
</evidence>
<evidence type="ECO:0000313" key="5">
    <source>
        <dbReference type="Proteomes" id="UP000033047"/>
    </source>
</evidence>
<dbReference type="AlphaFoldDB" id="A0A0F5IJL9"/>
<dbReference type="PANTHER" id="PTHR40111:SF1">
    <property type="entry name" value="CEPHALOSPORIN-C DEACETYLASE"/>
    <property type="match status" value="1"/>
</dbReference>
<comment type="caution">
    <text evidence="4">The sequence shown here is derived from an EMBL/GenBank/DDBJ whole genome shotgun (WGS) entry which is preliminary data.</text>
</comment>
<dbReference type="Pfam" id="PF05448">
    <property type="entry name" value="AXE1"/>
    <property type="match status" value="1"/>
</dbReference>
<organism evidence="4 5">
    <name type="scientific">Parabacteroides goldsteinii DSM 19448 = WAL 12034</name>
    <dbReference type="NCBI Taxonomy" id="927665"/>
    <lineage>
        <taxon>Bacteria</taxon>
        <taxon>Pseudomonadati</taxon>
        <taxon>Bacteroidota</taxon>
        <taxon>Bacteroidia</taxon>
        <taxon>Bacteroidales</taxon>
        <taxon>Tannerellaceae</taxon>
        <taxon>Parabacteroides</taxon>
    </lineage>
</organism>
<dbReference type="GO" id="GO:0005976">
    <property type="term" value="P:polysaccharide metabolic process"/>
    <property type="evidence" value="ECO:0007669"/>
    <property type="project" value="TreeGrafter"/>
</dbReference>
<dbReference type="PANTHER" id="PTHR40111">
    <property type="entry name" value="CEPHALOSPORIN-C DEACETYLASE"/>
    <property type="match status" value="1"/>
</dbReference>
<dbReference type="InterPro" id="IPR029058">
    <property type="entry name" value="AB_hydrolase_fold"/>
</dbReference>
<sequence>MKKVLFSFCFLLVLLVGSSLRLEAQPAQKLVNVVVSPDRTDWKYKQKEEVTFTVQVFRNENLLKDVVVDYEVGPEYFPVKKEADVLLKNGKTTLKGSMNEPGFLRCKVIAKVDGRNYEGMATVAVDEERIRPTTADPKDFDSFWKQAIEDARKTSLDPKMVLMPERCTSTQNVYHVSFQNERPGSRMYGILVVPKKEGVYPAILQVPGAGIRPYNGMNLGDDVITLEIGIHGIPVNMPQEVYNNLASGALNGYPGINKNDRDTHYYKRVYLGCVRAVDFIFSLPEFDGSTVGVTGGSQGGALSIVTAGLDPRIKFLAAFYPALCDYAGYLHQRAGGWPHYYRNAKPGPNEVETLAYFDVVNFARRVNAPGWYSWGYNDVTCPPTSMYSAYNVIPGAKELHLYLETGHWTYPEQNMARFQWLKEMYK</sequence>